<accession>A0A383E079</accession>
<organism evidence="3">
    <name type="scientific">marine metagenome</name>
    <dbReference type="NCBI Taxonomy" id="408172"/>
    <lineage>
        <taxon>unclassified sequences</taxon>
        <taxon>metagenomes</taxon>
        <taxon>ecological metagenomes</taxon>
    </lineage>
</organism>
<dbReference type="SUPFAM" id="SSF52540">
    <property type="entry name" value="P-loop containing nucleoside triphosphate hydrolases"/>
    <property type="match status" value="1"/>
</dbReference>
<feature type="non-terminal residue" evidence="3">
    <location>
        <position position="1"/>
    </location>
</feature>
<evidence type="ECO:0000313" key="3">
    <source>
        <dbReference type="EMBL" id="SVE49498.1"/>
    </source>
</evidence>
<evidence type="ECO:0000259" key="2">
    <source>
        <dbReference type="PROSITE" id="PS51710"/>
    </source>
</evidence>
<protein>
    <recommendedName>
        <fullName evidence="2">OBG-type G domain-containing protein</fullName>
    </recommendedName>
</protein>
<evidence type="ECO:0000256" key="1">
    <source>
        <dbReference type="ARBA" id="ARBA00022741"/>
    </source>
</evidence>
<dbReference type="InterPro" id="IPR027417">
    <property type="entry name" value="P-loop_NTPase"/>
</dbReference>
<sequence length="77" mass="8673">YRVVRRELEAYGADLSTKSEIIGLNKCDALNKELTEKMKDLLEKETKKPVLAISGVAKTGLDDALRLLLREINSQQQ</sequence>
<feature type="domain" description="OBG-type G" evidence="2">
    <location>
        <begin position="1"/>
        <end position="73"/>
    </location>
</feature>
<dbReference type="EMBL" id="UINC01221242">
    <property type="protein sequence ID" value="SVE49498.1"/>
    <property type="molecule type" value="Genomic_DNA"/>
</dbReference>
<dbReference type="InterPro" id="IPR031167">
    <property type="entry name" value="G_OBG"/>
</dbReference>
<dbReference type="PROSITE" id="PS51710">
    <property type="entry name" value="G_OBG"/>
    <property type="match status" value="1"/>
</dbReference>
<reference evidence="3" key="1">
    <citation type="submission" date="2018-05" db="EMBL/GenBank/DDBJ databases">
        <authorList>
            <person name="Lanie J.A."/>
            <person name="Ng W.-L."/>
            <person name="Kazmierczak K.M."/>
            <person name="Andrzejewski T.M."/>
            <person name="Davidsen T.M."/>
            <person name="Wayne K.J."/>
            <person name="Tettelin H."/>
            <person name="Glass J.I."/>
            <person name="Rusch D."/>
            <person name="Podicherti R."/>
            <person name="Tsui H.-C.T."/>
            <person name="Winkler M.E."/>
        </authorList>
    </citation>
    <scope>NUCLEOTIDE SEQUENCE</scope>
</reference>
<name>A0A383E079_9ZZZZ</name>
<keyword evidence="1" id="KW-0547">Nucleotide-binding</keyword>
<dbReference type="AlphaFoldDB" id="A0A383E079"/>
<proteinExistence type="predicted"/>
<gene>
    <name evidence="3" type="ORF">METZ01_LOCUS502352</name>
</gene>
<dbReference type="GO" id="GO:0005525">
    <property type="term" value="F:GTP binding"/>
    <property type="evidence" value="ECO:0007669"/>
    <property type="project" value="InterPro"/>
</dbReference>
<dbReference type="Gene3D" id="3.40.50.300">
    <property type="entry name" value="P-loop containing nucleotide triphosphate hydrolases"/>
    <property type="match status" value="1"/>
</dbReference>